<dbReference type="InterPro" id="IPR002477">
    <property type="entry name" value="Peptidoglycan-bd-like"/>
</dbReference>
<evidence type="ECO:0000256" key="3">
    <source>
        <dbReference type="ARBA" id="ARBA00011901"/>
    </source>
</evidence>
<evidence type="ECO:0000256" key="4">
    <source>
        <dbReference type="ARBA" id="ARBA00022801"/>
    </source>
</evidence>
<evidence type="ECO:0000259" key="6">
    <source>
        <dbReference type="SMART" id="SM00644"/>
    </source>
</evidence>
<keyword evidence="4" id="KW-0378">Hydrolase</keyword>
<dbReference type="Gene3D" id="3.40.80.10">
    <property type="entry name" value="Peptidoglycan recognition protein-like"/>
    <property type="match status" value="1"/>
</dbReference>
<dbReference type="GO" id="GO:0009253">
    <property type="term" value="P:peptidoglycan catabolic process"/>
    <property type="evidence" value="ECO:0007669"/>
    <property type="project" value="InterPro"/>
</dbReference>
<evidence type="ECO:0000313" key="8">
    <source>
        <dbReference type="Proteomes" id="UP000005737"/>
    </source>
</evidence>
<proteinExistence type="inferred from homology"/>
<dbReference type="EC" id="3.5.1.28" evidence="3"/>
<dbReference type="Proteomes" id="UP000005737">
    <property type="component" value="Unassembled WGS sequence"/>
</dbReference>
<keyword evidence="5" id="KW-0961">Cell wall biogenesis/degradation</keyword>
<evidence type="ECO:0000256" key="5">
    <source>
        <dbReference type="ARBA" id="ARBA00023316"/>
    </source>
</evidence>
<dbReference type="GO" id="GO:0009254">
    <property type="term" value="P:peptidoglycan turnover"/>
    <property type="evidence" value="ECO:0007669"/>
    <property type="project" value="TreeGrafter"/>
</dbReference>
<accession>H2CL47</accession>
<sequence length="250" mass="27722">MKITEQLLTPTPYNRPGIPMSEVRALIIHYVGAAGGTAVGVRSWFESIPSHNRVAVEKALRFLGFDPGKVDGDFDSAFINAVTAYQSSRGLVPDGVVGQVTINHLSREIYSNGWRDLPLEYAASSQYVIGLNAEIIRMIPETEAAYHAGGSSYQTGAARLFFDRDRGGRVYPHDKCIGVEVCHPDVSGKFLPETRQALVELSANIVRRYGLSRDRVMRHYDVTGKQCPLYYARNPAEWESLRDDIMEAAA</sequence>
<dbReference type="InterPro" id="IPR002502">
    <property type="entry name" value="Amidase_domain"/>
</dbReference>
<dbReference type="AlphaFoldDB" id="H2CL47"/>
<dbReference type="CDD" id="cd06583">
    <property type="entry name" value="PGRP"/>
    <property type="match status" value="1"/>
</dbReference>
<evidence type="ECO:0000313" key="7">
    <source>
        <dbReference type="EMBL" id="EHQ08298.1"/>
    </source>
</evidence>
<keyword evidence="8" id="KW-1185">Reference proteome</keyword>
<comment type="similarity">
    <text evidence="2">Belongs to the N-acetylmuramoyl-L-alanine amidase 2 family.</text>
</comment>
<dbReference type="InterPro" id="IPR036365">
    <property type="entry name" value="PGBD-like_sf"/>
</dbReference>
<evidence type="ECO:0000256" key="2">
    <source>
        <dbReference type="ARBA" id="ARBA00007553"/>
    </source>
</evidence>
<reference evidence="7 8" key="1">
    <citation type="submission" date="2011-10" db="EMBL/GenBank/DDBJ databases">
        <title>The Improved High-Quality Draft genome of Leptonema illini DSM 21528.</title>
        <authorList>
            <consortium name="US DOE Joint Genome Institute (JGI-PGF)"/>
            <person name="Lucas S."/>
            <person name="Copeland A."/>
            <person name="Lapidus A."/>
            <person name="Glavina del Rio T."/>
            <person name="Dalin E."/>
            <person name="Tice H."/>
            <person name="Bruce D."/>
            <person name="Goodwin L."/>
            <person name="Pitluck S."/>
            <person name="Peters L."/>
            <person name="Mikhailova N."/>
            <person name="Held B."/>
            <person name="Kyrpides N."/>
            <person name="Mavromatis K."/>
            <person name="Ivanova N."/>
            <person name="Markowitz V."/>
            <person name="Cheng J.-F."/>
            <person name="Hugenholtz P."/>
            <person name="Woyke T."/>
            <person name="Wu D."/>
            <person name="Gronow S."/>
            <person name="Wellnitz S."/>
            <person name="Brambilla E.-M."/>
            <person name="Klenk H.-P."/>
            <person name="Eisen J.A."/>
        </authorList>
    </citation>
    <scope>NUCLEOTIDE SEQUENCE [LARGE SCALE GENOMIC DNA]</scope>
    <source>
        <strain evidence="7 8">DSM 21528</strain>
    </source>
</reference>
<dbReference type="InterPro" id="IPR036505">
    <property type="entry name" value="Amidase/PGRP_sf"/>
</dbReference>
<evidence type="ECO:0000256" key="1">
    <source>
        <dbReference type="ARBA" id="ARBA00001561"/>
    </source>
</evidence>
<protein>
    <recommendedName>
        <fullName evidence="3">N-acetylmuramoyl-L-alanine amidase</fullName>
        <ecNumber evidence="3">3.5.1.28</ecNumber>
    </recommendedName>
</protein>
<dbReference type="GO" id="GO:0008745">
    <property type="term" value="F:N-acetylmuramoyl-L-alanine amidase activity"/>
    <property type="evidence" value="ECO:0007669"/>
    <property type="project" value="UniProtKB-EC"/>
</dbReference>
<dbReference type="Pfam" id="PF01510">
    <property type="entry name" value="Amidase_2"/>
    <property type="match status" value="1"/>
</dbReference>
<dbReference type="HOGENOM" id="CLU_047675_0_1_12"/>
<dbReference type="PANTHER" id="PTHR30417">
    <property type="entry name" value="N-ACETYLMURAMOYL-L-ALANINE AMIDASE AMID"/>
    <property type="match status" value="1"/>
</dbReference>
<dbReference type="GO" id="GO:0071555">
    <property type="term" value="P:cell wall organization"/>
    <property type="evidence" value="ECO:0007669"/>
    <property type="project" value="UniProtKB-KW"/>
</dbReference>
<gene>
    <name evidence="7" type="ORF">Lepil_3641</name>
</gene>
<dbReference type="InterPro" id="IPR036366">
    <property type="entry name" value="PGBDSf"/>
</dbReference>
<feature type="domain" description="N-acetylmuramoyl-L-alanine amidase" evidence="6">
    <location>
        <begin position="86"/>
        <end position="236"/>
    </location>
</feature>
<dbReference type="Gene3D" id="1.10.101.10">
    <property type="entry name" value="PGBD-like superfamily/PGBD"/>
    <property type="match status" value="1"/>
</dbReference>
<dbReference type="SUPFAM" id="SSF55846">
    <property type="entry name" value="N-acetylmuramoyl-L-alanine amidase-like"/>
    <property type="match status" value="1"/>
</dbReference>
<dbReference type="PANTHER" id="PTHR30417:SF1">
    <property type="entry name" value="N-ACETYLMURAMOYL-L-ALANINE AMIDASE AMID"/>
    <property type="match status" value="1"/>
</dbReference>
<dbReference type="Pfam" id="PF01471">
    <property type="entry name" value="PG_binding_1"/>
    <property type="match status" value="1"/>
</dbReference>
<dbReference type="InterPro" id="IPR051206">
    <property type="entry name" value="NAMLAA_amidase_2"/>
</dbReference>
<dbReference type="SMART" id="SM00644">
    <property type="entry name" value="Ami_2"/>
    <property type="match status" value="1"/>
</dbReference>
<organism evidence="7 8">
    <name type="scientific">Leptonema illini DSM 21528</name>
    <dbReference type="NCBI Taxonomy" id="929563"/>
    <lineage>
        <taxon>Bacteria</taxon>
        <taxon>Pseudomonadati</taxon>
        <taxon>Spirochaetota</taxon>
        <taxon>Spirochaetia</taxon>
        <taxon>Leptospirales</taxon>
        <taxon>Leptospiraceae</taxon>
        <taxon>Leptonema</taxon>
    </lineage>
</organism>
<name>H2CL47_9LEPT</name>
<comment type="catalytic activity">
    <reaction evidence="1">
        <text>Hydrolyzes the link between N-acetylmuramoyl residues and L-amino acid residues in certain cell-wall glycopeptides.</text>
        <dbReference type="EC" id="3.5.1.28"/>
    </reaction>
</comment>
<dbReference type="RefSeq" id="WP_002774835.1">
    <property type="nucleotide sequence ID" value="NZ_JH597773.1"/>
</dbReference>
<dbReference type="SUPFAM" id="SSF47090">
    <property type="entry name" value="PGBD-like"/>
    <property type="match status" value="1"/>
</dbReference>
<dbReference type="EMBL" id="JH597773">
    <property type="protein sequence ID" value="EHQ08298.1"/>
    <property type="molecule type" value="Genomic_DNA"/>
</dbReference>
<dbReference type="STRING" id="183.GCA_002009735_02074"/>